<dbReference type="SFLD" id="SFLDS00003">
    <property type="entry name" value="Haloacid_Dehalogenase"/>
    <property type="match status" value="1"/>
</dbReference>
<dbReference type="RefSeq" id="WP_128686680.1">
    <property type="nucleotide sequence ID" value="NZ_CP029684.2"/>
</dbReference>
<dbReference type="PANTHER" id="PTHR10000">
    <property type="entry name" value="PHOSPHOSERINE PHOSPHATASE"/>
    <property type="match status" value="1"/>
</dbReference>
<dbReference type="GO" id="GO:0005829">
    <property type="term" value="C:cytosol"/>
    <property type="evidence" value="ECO:0007669"/>
    <property type="project" value="TreeGrafter"/>
</dbReference>
<dbReference type="Pfam" id="PF08282">
    <property type="entry name" value="Hydrolase_3"/>
    <property type="match status" value="1"/>
</dbReference>
<dbReference type="NCBIfam" id="TIGR01484">
    <property type="entry name" value="HAD-SF-IIB"/>
    <property type="match status" value="1"/>
</dbReference>
<sequence length="273" mass="30732">MDLKVIASDMDGTFLSDDKLYNIDRFYEQLIEMRRRHIRFVAASGNKISHLRTIFQPILDKGLEISYVASNGAASYDGDQLVHASFLSDEQLQKVIDWNAENPDSDDNFVILTGLNKSFVSNHATTEVIDIISEWYHNIEQVDKLMAADEKILEVTFLWKHADVAKQVKRLRQVFGDEVHSTGSGFGNVDVLAANTNKATGLKFLQNRWQVADDQVVAFGDNENDLEMLKKYPAGYVMSNAAASIQKKINLKTALDNNHDGVLDMIDKFLSKA</sequence>
<protein>
    <submittedName>
        <fullName evidence="1">HAD-IIB family hydrolase</fullName>
    </submittedName>
</protein>
<dbReference type="EMBL" id="SDWY01000001">
    <property type="protein sequence ID" value="MDN6899518.1"/>
    <property type="molecule type" value="Genomic_DNA"/>
</dbReference>
<evidence type="ECO:0000313" key="4">
    <source>
        <dbReference type="Proteomes" id="UP001167919"/>
    </source>
</evidence>
<reference evidence="2 3" key="1">
    <citation type="journal article" date="2019" name="Syst. Appl. Microbiol.">
        <title>Oenococcus sicerae sp. nov., isolated from French cider.</title>
        <authorList>
            <person name="Cousin F.J."/>
            <person name="Le Guellec R."/>
            <person name="Chagnot C."/>
            <person name="Goux D."/>
            <person name="Dalmasso M."/>
            <person name="Laplace J.M."/>
            <person name="Cretenet M."/>
        </authorList>
    </citation>
    <scope>NUCLEOTIDE SEQUENCE [LARGE SCALE GENOMIC DNA]</scope>
    <source>
        <strain evidence="2 3">UCMA 15228</strain>
    </source>
</reference>
<accession>A0AAJ1R9J4</accession>
<reference evidence="1" key="2">
    <citation type="submission" date="2019-01" db="EMBL/GenBank/DDBJ databases">
        <title>Oenococcus sicerae UCMA17102.</title>
        <authorList>
            <person name="Cousin F.J."/>
            <person name="Le Guellec R."/>
            <person name="Cretenet M."/>
        </authorList>
    </citation>
    <scope>NUCLEOTIDE SEQUENCE</scope>
    <source>
        <strain evidence="1">UCMA17102</strain>
    </source>
</reference>
<keyword evidence="3" id="KW-1185">Reference proteome</keyword>
<proteinExistence type="predicted"/>
<evidence type="ECO:0000313" key="2">
    <source>
        <dbReference type="EMBL" id="QAS70212.1"/>
    </source>
</evidence>
<dbReference type="InterPro" id="IPR023214">
    <property type="entry name" value="HAD_sf"/>
</dbReference>
<dbReference type="Proteomes" id="UP001167919">
    <property type="component" value="Unassembled WGS sequence"/>
</dbReference>
<dbReference type="EMBL" id="CP029684">
    <property type="protein sequence ID" value="QAS70212.1"/>
    <property type="molecule type" value="Genomic_DNA"/>
</dbReference>
<dbReference type="GO" id="GO:0016791">
    <property type="term" value="F:phosphatase activity"/>
    <property type="evidence" value="ECO:0007669"/>
    <property type="project" value="TreeGrafter"/>
</dbReference>
<dbReference type="SUPFAM" id="SSF56784">
    <property type="entry name" value="HAD-like"/>
    <property type="match status" value="1"/>
</dbReference>
<dbReference type="SFLD" id="SFLDG01140">
    <property type="entry name" value="C2.B:_Phosphomannomutase_and_P"/>
    <property type="match status" value="1"/>
</dbReference>
<dbReference type="Gene3D" id="3.30.1240.10">
    <property type="match status" value="1"/>
</dbReference>
<reference evidence="2" key="3">
    <citation type="submission" date="2020-01" db="EMBL/GenBank/DDBJ databases">
        <authorList>
            <person name="Cousin F.J."/>
            <person name="Le Guellec R."/>
            <person name="Cretenet M."/>
        </authorList>
    </citation>
    <scope>NUCLEOTIDE SEQUENCE</scope>
    <source>
        <strain evidence="2">UCMA 15228</strain>
    </source>
</reference>
<dbReference type="InterPro" id="IPR006379">
    <property type="entry name" value="HAD-SF_hydro_IIB"/>
</dbReference>
<evidence type="ECO:0000313" key="3">
    <source>
        <dbReference type="Proteomes" id="UP000286907"/>
    </source>
</evidence>
<dbReference type="InterPro" id="IPR036412">
    <property type="entry name" value="HAD-like_sf"/>
</dbReference>
<dbReference type="PANTHER" id="PTHR10000:SF53">
    <property type="entry name" value="5-AMINO-6-(5-PHOSPHO-D-RIBITYLAMINO)URACIL PHOSPHATASE YBJI-RELATED"/>
    <property type="match status" value="1"/>
</dbReference>
<dbReference type="AlphaFoldDB" id="A0AAJ1R9J4"/>
<name>A0AAJ1R9J4_9LACO</name>
<dbReference type="Proteomes" id="UP000286907">
    <property type="component" value="Chromosome"/>
</dbReference>
<evidence type="ECO:0000313" key="1">
    <source>
        <dbReference type="EMBL" id="MDN6899518.1"/>
    </source>
</evidence>
<dbReference type="Gene3D" id="3.40.50.1000">
    <property type="entry name" value="HAD superfamily/HAD-like"/>
    <property type="match status" value="1"/>
</dbReference>
<dbReference type="GO" id="GO:0000287">
    <property type="term" value="F:magnesium ion binding"/>
    <property type="evidence" value="ECO:0007669"/>
    <property type="project" value="TreeGrafter"/>
</dbReference>
<gene>
    <name evidence="2" type="ORF">DLJ48_06590</name>
    <name evidence="1" type="ORF">EVC35_00650</name>
</gene>
<keyword evidence="1" id="KW-0378">Hydrolase</keyword>
<organism evidence="1 4">
    <name type="scientific">Oenococcus sicerae</name>
    <dbReference type="NCBI Taxonomy" id="2203724"/>
    <lineage>
        <taxon>Bacteria</taxon>
        <taxon>Bacillati</taxon>
        <taxon>Bacillota</taxon>
        <taxon>Bacilli</taxon>
        <taxon>Lactobacillales</taxon>
        <taxon>Lactobacillaceae</taxon>
        <taxon>Oenococcus</taxon>
    </lineage>
</organism>